<dbReference type="Proteomes" id="UP000693981">
    <property type="component" value="Unassembled WGS sequence"/>
</dbReference>
<gene>
    <name evidence="1" type="ORF">PHYBOEH_005576</name>
</gene>
<accession>A0A8T1WJE5</accession>
<evidence type="ECO:0000313" key="2">
    <source>
        <dbReference type="Proteomes" id="UP000693981"/>
    </source>
</evidence>
<evidence type="ECO:0000313" key="1">
    <source>
        <dbReference type="EMBL" id="KAG7394182.1"/>
    </source>
</evidence>
<proteinExistence type="predicted"/>
<keyword evidence="2" id="KW-1185">Reference proteome</keyword>
<organism evidence="1 2">
    <name type="scientific">Phytophthora boehmeriae</name>
    <dbReference type="NCBI Taxonomy" id="109152"/>
    <lineage>
        <taxon>Eukaryota</taxon>
        <taxon>Sar</taxon>
        <taxon>Stramenopiles</taxon>
        <taxon>Oomycota</taxon>
        <taxon>Peronosporomycetes</taxon>
        <taxon>Peronosporales</taxon>
        <taxon>Peronosporaceae</taxon>
        <taxon>Phytophthora</taxon>
    </lineage>
</organism>
<sequence>MSTKDFYKEGAKRMTAEGLEAVSKIMAFMKTSESKLAQLDSVDRKKAILEFEPAAMFNQVHPIVFQYLATENIFNKKAFGRYVRAVYGKPKDAETQTKLRGNRRYLYHHKNEQCALYYKYLLIETNPLVQLSAIQKMYDDMVKELNKNTDQMLDSYEQAEKDAQAQEHVLTSDKKKDLLELMAKKYGSNQS</sequence>
<comment type="caution">
    <text evidence="1">The sequence shown here is derived from an EMBL/GenBank/DDBJ whole genome shotgun (WGS) entry which is preliminary data.</text>
</comment>
<protein>
    <submittedName>
        <fullName evidence="1">Uncharacterized protein</fullName>
    </submittedName>
</protein>
<name>A0A8T1WJE5_9STRA</name>
<reference evidence="1" key="1">
    <citation type="submission" date="2021-02" db="EMBL/GenBank/DDBJ databases">
        <authorList>
            <person name="Palmer J.M."/>
        </authorList>
    </citation>
    <scope>NUCLEOTIDE SEQUENCE</scope>
    <source>
        <strain evidence="1">SCRP23</strain>
    </source>
</reference>
<dbReference type="EMBL" id="JAGDFL010000292">
    <property type="protein sequence ID" value="KAG7394182.1"/>
    <property type="molecule type" value="Genomic_DNA"/>
</dbReference>
<dbReference type="AlphaFoldDB" id="A0A8T1WJE5"/>